<dbReference type="RefSeq" id="XP_007333556.1">
    <property type="nucleotide sequence ID" value="XM_007333494.1"/>
</dbReference>
<dbReference type="InParanoid" id="K5VMZ1"/>
<dbReference type="GeneID" id="18832239"/>
<dbReference type="AlphaFoldDB" id="K5VMZ1"/>
<organism evidence="1 2">
    <name type="scientific">Agaricus bisporus var. burnettii (strain JB137-S8 / ATCC MYA-4627 / FGSC 10392)</name>
    <name type="common">White button mushroom</name>
    <dbReference type="NCBI Taxonomy" id="597362"/>
    <lineage>
        <taxon>Eukaryota</taxon>
        <taxon>Fungi</taxon>
        <taxon>Dikarya</taxon>
        <taxon>Basidiomycota</taxon>
        <taxon>Agaricomycotina</taxon>
        <taxon>Agaricomycetes</taxon>
        <taxon>Agaricomycetidae</taxon>
        <taxon>Agaricales</taxon>
        <taxon>Agaricineae</taxon>
        <taxon>Agaricaceae</taxon>
        <taxon>Agaricus</taxon>
    </lineage>
</organism>
<dbReference type="HOGENOM" id="CLU_2728993_0_0_1"/>
<gene>
    <name evidence="1" type="ORF">AGABI1DRAFT_87585</name>
</gene>
<keyword evidence="2" id="KW-1185">Reference proteome</keyword>
<evidence type="ECO:0000313" key="2">
    <source>
        <dbReference type="Proteomes" id="UP000008493"/>
    </source>
</evidence>
<dbReference type="OMA" id="SSECHDI"/>
<sequence>MKIFEMRSPAKAILRVVPEKPRSKSNGKLREAIISNSSREWSVMSLIKAARWSSGSRFQSSECHDIWRLFID</sequence>
<protein>
    <submittedName>
        <fullName evidence="1">Uncharacterized protein</fullName>
    </submittedName>
</protein>
<name>K5VMZ1_AGABU</name>
<feature type="non-terminal residue" evidence="1">
    <location>
        <position position="72"/>
    </location>
</feature>
<dbReference type="Proteomes" id="UP000008493">
    <property type="component" value="Unassembled WGS sequence"/>
</dbReference>
<accession>K5VMZ1</accession>
<dbReference type="EMBL" id="JH971408">
    <property type="protein sequence ID" value="EKM75824.1"/>
    <property type="molecule type" value="Genomic_DNA"/>
</dbReference>
<dbReference type="KEGG" id="abp:AGABI1DRAFT87585"/>
<proteinExistence type="predicted"/>
<evidence type="ECO:0000313" key="1">
    <source>
        <dbReference type="EMBL" id="EKM75824.1"/>
    </source>
</evidence>
<reference evidence="2" key="1">
    <citation type="journal article" date="2012" name="Proc. Natl. Acad. Sci. U.S.A.">
        <title>Genome sequence of the button mushroom Agaricus bisporus reveals mechanisms governing adaptation to a humic-rich ecological niche.</title>
        <authorList>
            <person name="Morin E."/>
            <person name="Kohler A."/>
            <person name="Baker A.R."/>
            <person name="Foulongne-Oriol M."/>
            <person name="Lombard V."/>
            <person name="Nagy L.G."/>
            <person name="Ohm R.A."/>
            <person name="Patyshakuliyeva A."/>
            <person name="Brun A."/>
            <person name="Aerts A.L."/>
            <person name="Bailey A.M."/>
            <person name="Billette C."/>
            <person name="Coutinho P.M."/>
            <person name="Deakin G."/>
            <person name="Doddapaneni H."/>
            <person name="Floudas D."/>
            <person name="Grimwood J."/>
            <person name="Hilden K."/>
            <person name="Kuees U."/>
            <person name="LaButti K.M."/>
            <person name="Lapidus A."/>
            <person name="Lindquist E.A."/>
            <person name="Lucas S.M."/>
            <person name="Murat C."/>
            <person name="Riley R.W."/>
            <person name="Salamov A.A."/>
            <person name="Schmutz J."/>
            <person name="Subramanian V."/>
            <person name="Woesten H.A.B."/>
            <person name="Xu J."/>
            <person name="Eastwood D.C."/>
            <person name="Foster G.D."/>
            <person name="Sonnenberg A.S."/>
            <person name="Cullen D."/>
            <person name="de Vries R.P."/>
            <person name="Lundell T."/>
            <person name="Hibbett D.S."/>
            <person name="Henrissat B."/>
            <person name="Burton K.S."/>
            <person name="Kerrigan R.W."/>
            <person name="Challen M.P."/>
            <person name="Grigoriev I.V."/>
            <person name="Martin F."/>
        </authorList>
    </citation>
    <scope>NUCLEOTIDE SEQUENCE [LARGE SCALE GENOMIC DNA]</scope>
    <source>
        <strain evidence="2">JB137-S8 / ATCC MYA-4627 / FGSC 10392</strain>
    </source>
</reference>